<accession>A0AAU0PY63</accession>
<proteinExistence type="predicted"/>
<dbReference type="KEGG" id="cpsk:Q0N40_09630"/>
<sequence length="136" mass="14320">MILLNLIKNIELAGGYPLPEGTVEYGFTDNGDAIATDASGQETTLLSATEMNSELDKGIIQYSAESEEDEDDDKGVVSGIARSLAGCVGGAVGYDQIMDILEKRVSYWTLVKFLGKKVGPRLAISCIAGAGGGRSR</sequence>
<dbReference type="Proteomes" id="UP001174314">
    <property type="component" value="Chromosome"/>
</dbReference>
<dbReference type="AlphaFoldDB" id="A0AAU0PY63"/>
<gene>
    <name evidence="1" type="ORF">Q0N40_09630</name>
</gene>
<evidence type="ECO:0000313" key="2">
    <source>
        <dbReference type="Proteomes" id="UP001174314"/>
    </source>
</evidence>
<protein>
    <submittedName>
        <fullName evidence="1">Uncharacterized protein</fullName>
    </submittedName>
</protein>
<keyword evidence="2" id="KW-1185">Reference proteome</keyword>
<name>A0AAU0PY63_9CORY</name>
<evidence type="ECO:0000313" key="1">
    <source>
        <dbReference type="EMBL" id="WPF24775.1"/>
    </source>
</evidence>
<organism evidence="1 2">
    <name type="scientific">Corynebacterium pseudokroppenstedtii</name>
    <dbReference type="NCBI Taxonomy" id="2804917"/>
    <lineage>
        <taxon>Bacteria</taxon>
        <taxon>Bacillati</taxon>
        <taxon>Actinomycetota</taxon>
        <taxon>Actinomycetes</taxon>
        <taxon>Mycobacteriales</taxon>
        <taxon>Corynebacteriaceae</taxon>
        <taxon>Corynebacterium</taxon>
    </lineage>
</organism>
<dbReference type="RefSeq" id="WP_236882982.1">
    <property type="nucleotide sequence ID" value="NZ_CP137757.1"/>
</dbReference>
<dbReference type="EMBL" id="CP137757">
    <property type="protein sequence ID" value="WPF24775.1"/>
    <property type="molecule type" value="Genomic_DNA"/>
</dbReference>
<reference evidence="1 2" key="1">
    <citation type="submission" date="2023-10" db="EMBL/GenBank/DDBJ databases">
        <title>complete genome sequence of Corynebacterium pseudokroppenstedtii P15-C1.</title>
        <authorList>
            <person name="Bruggemann H."/>
            <person name="Poehlein A."/>
        </authorList>
    </citation>
    <scope>NUCLEOTIDE SEQUENCE [LARGE SCALE GENOMIC DNA]</scope>
    <source>
        <strain evidence="1 2">P15_C1</strain>
    </source>
</reference>